<evidence type="ECO:0000313" key="3">
    <source>
        <dbReference type="EMBL" id="OLP47900.1"/>
    </source>
</evidence>
<dbReference type="EMBL" id="JACIED010000009">
    <property type="protein sequence ID" value="MBB4010566.1"/>
    <property type="molecule type" value="Genomic_DNA"/>
</dbReference>
<protein>
    <recommendedName>
        <fullName evidence="1">DUF2169 domain-containing protein</fullName>
    </recommendedName>
</protein>
<reference evidence="3 4" key="1">
    <citation type="submission" date="2016-09" db="EMBL/GenBank/DDBJ databases">
        <title>Rhizobium oryziradicis sp. nov., isolated from the root of rice.</title>
        <authorList>
            <person name="Zhao J."/>
            <person name="Zhang X."/>
        </authorList>
    </citation>
    <scope>NUCLEOTIDE SEQUENCE [LARGE SCALE GENOMIC DNA]</scope>
    <source>
        <strain evidence="3 4">14971</strain>
    </source>
</reference>
<evidence type="ECO:0000259" key="1">
    <source>
        <dbReference type="Pfam" id="PF09937"/>
    </source>
</evidence>
<dbReference type="InterPro" id="IPR018683">
    <property type="entry name" value="DUF2169"/>
</dbReference>
<name>A0A1Q9A005_9HYPH</name>
<feature type="domain" description="DUF2169" evidence="1">
    <location>
        <begin position="24"/>
        <end position="336"/>
    </location>
</feature>
<sequence>MELINRLPFPAMAFRQFDAEGNLDCIVSMRGTFLHVQDDMLDIAPQQESFQWEDAYEGDPHASVMLRQSDLTPDKPGTDVTFLGNAHAPDGKPATSWQSSLRVGSVSKTVEVHGERYWQPKIREKWAGFSAKEPKRVIKDWELTQAQPTDMVPLCWSKAFGGSIPGTGDPEKDTPVDVERRNPLGCGIVNLDMAHDVGPVPAPQITHVGQSLDWRERYEPQGFGFVSPWWRSRQQYAGTYDEAWLNERHPLLPRDFDPRFWQCAHPDLIATPHLTGDEAYQLDHLHPRFAQARGRLPGLTFGVHCQREDRDDWQVLKLDGVHFDWRSKETVMLTWRVRFPLPDAGETTLTLTRVRVKATPEASVASPASQATEDA</sequence>
<keyword evidence="4" id="KW-1185">Reference proteome</keyword>
<evidence type="ECO:0000313" key="5">
    <source>
        <dbReference type="Proteomes" id="UP000544107"/>
    </source>
</evidence>
<dbReference type="RefSeq" id="WP_075616465.1">
    <property type="nucleotide sequence ID" value="NZ_JACIED010000009.1"/>
</dbReference>
<dbReference type="Pfam" id="PF09937">
    <property type="entry name" value="DUF2169"/>
    <property type="match status" value="1"/>
</dbReference>
<reference evidence="2 5" key="2">
    <citation type="submission" date="2020-08" db="EMBL/GenBank/DDBJ databases">
        <title>Genomic Encyclopedia of Type Strains, Phase IV (KMG-IV): sequencing the most valuable type-strain genomes for metagenomic binning, comparative biology and taxonomic classification.</title>
        <authorList>
            <person name="Goeker M."/>
        </authorList>
    </citation>
    <scope>NUCLEOTIDE SEQUENCE [LARGE SCALE GENOMIC DNA]</scope>
    <source>
        <strain evidence="2 5">DSM 100021</strain>
    </source>
</reference>
<dbReference type="Proteomes" id="UP000544107">
    <property type="component" value="Unassembled WGS sequence"/>
</dbReference>
<gene>
    <name evidence="3" type="ORF">BJF91_10795</name>
    <name evidence="2" type="ORF">GGQ71_004867</name>
</gene>
<dbReference type="AlphaFoldDB" id="A0A1Q9A005"/>
<dbReference type="OrthoDB" id="237820at2"/>
<dbReference type="EMBL" id="MKIN01000026">
    <property type="protein sequence ID" value="OLP47900.1"/>
    <property type="molecule type" value="Genomic_DNA"/>
</dbReference>
<dbReference type="Proteomes" id="UP000185598">
    <property type="component" value="Unassembled WGS sequence"/>
</dbReference>
<evidence type="ECO:0000313" key="4">
    <source>
        <dbReference type="Proteomes" id="UP000185598"/>
    </source>
</evidence>
<accession>A0A1Q9A005</accession>
<proteinExistence type="predicted"/>
<evidence type="ECO:0000313" key="2">
    <source>
        <dbReference type="EMBL" id="MBB4010566.1"/>
    </source>
</evidence>
<dbReference type="STRING" id="887144.BJF91_10795"/>
<organism evidence="3 4">
    <name type="scientific">Allorhizobium taibaishanense</name>
    <dbReference type="NCBI Taxonomy" id="887144"/>
    <lineage>
        <taxon>Bacteria</taxon>
        <taxon>Pseudomonadati</taxon>
        <taxon>Pseudomonadota</taxon>
        <taxon>Alphaproteobacteria</taxon>
        <taxon>Hyphomicrobiales</taxon>
        <taxon>Rhizobiaceae</taxon>
        <taxon>Rhizobium/Agrobacterium group</taxon>
        <taxon>Allorhizobium</taxon>
    </lineage>
</organism>
<comment type="caution">
    <text evidence="3">The sequence shown here is derived from an EMBL/GenBank/DDBJ whole genome shotgun (WGS) entry which is preliminary data.</text>
</comment>